<dbReference type="EMBL" id="ADVR01000106">
    <property type="protein sequence ID" value="EFO79743.1"/>
    <property type="molecule type" value="Genomic_DNA"/>
</dbReference>
<dbReference type="SUPFAM" id="SSF50341">
    <property type="entry name" value="CheW-like"/>
    <property type="match status" value="1"/>
</dbReference>
<dbReference type="GO" id="GO:0007165">
    <property type="term" value="P:signal transduction"/>
    <property type="evidence" value="ECO:0007669"/>
    <property type="project" value="InterPro"/>
</dbReference>
<feature type="domain" description="CheW-like" evidence="1">
    <location>
        <begin position="8"/>
        <end position="132"/>
    </location>
</feature>
<organism evidence="2 3">
    <name type="scientific">Oscillochloris trichoides DG-6</name>
    <dbReference type="NCBI Taxonomy" id="765420"/>
    <lineage>
        <taxon>Bacteria</taxon>
        <taxon>Bacillati</taxon>
        <taxon>Chloroflexota</taxon>
        <taxon>Chloroflexia</taxon>
        <taxon>Chloroflexales</taxon>
        <taxon>Chloroflexineae</taxon>
        <taxon>Oscillochloridaceae</taxon>
        <taxon>Oscillochloris</taxon>
    </lineage>
</organism>
<evidence type="ECO:0000313" key="3">
    <source>
        <dbReference type="Proteomes" id="UP000054010"/>
    </source>
</evidence>
<dbReference type="AlphaFoldDB" id="E1IGH7"/>
<gene>
    <name evidence="2" type="ORF">OSCT_2428</name>
</gene>
<evidence type="ECO:0000313" key="2">
    <source>
        <dbReference type="EMBL" id="EFO79743.1"/>
    </source>
</evidence>
<protein>
    <recommendedName>
        <fullName evidence="1">CheW-like domain-containing protein</fullName>
    </recommendedName>
</protein>
<dbReference type="HOGENOM" id="CLU_153236_0_0_0"/>
<dbReference type="Pfam" id="PF01584">
    <property type="entry name" value="CheW"/>
    <property type="match status" value="1"/>
</dbReference>
<dbReference type="GO" id="GO:0006935">
    <property type="term" value="P:chemotaxis"/>
    <property type="evidence" value="ECO:0007669"/>
    <property type="project" value="InterPro"/>
</dbReference>
<dbReference type="OrthoDB" id="163836at2"/>
<name>E1IGH7_9CHLR</name>
<proteinExistence type="predicted"/>
<sequence length="138" mass="15194">MPSDYRILGVTLGPTLFGVVQSQVETVGLVDPADPPADMHGRSLVCRELGPMLGTPPQPLPTRRHALIVALRRRSVALLIDRIDSLYLENQPEIQMLAPLLAQRLARPWFLGAVIYQDAPLLLLDLRRIATDVMIGAV</sequence>
<dbReference type="Proteomes" id="UP000054010">
    <property type="component" value="Unassembled WGS sequence"/>
</dbReference>
<comment type="caution">
    <text evidence="2">The sequence shown here is derived from an EMBL/GenBank/DDBJ whole genome shotgun (WGS) entry which is preliminary data.</text>
</comment>
<reference evidence="2 3" key="1">
    <citation type="journal article" date="2011" name="J. Bacteriol.">
        <title>Draft genome sequence of the anoxygenic filamentous phototrophic bacterium Oscillochloris trichoides subsp. DG-6.</title>
        <authorList>
            <person name="Kuznetsov B.B."/>
            <person name="Ivanovsky R.N."/>
            <person name="Keppen O.I."/>
            <person name="Sukhacheva M.V."/>
            <person name="Bumazhkin B.K."/>
            <person name="Patutina E.O."/>
            <person name="Beletsky A.V."/>
            <person name="Mardanov A.V."/>
            <person name="Baslerov R.V."/>
            <person name="Panteleeva A.N."/>
            <person name="Kolganova T.V."/>
            <person name="Ravin N.V."/>
            <person name="Skryabin K.G."/>
        </authorList>
    </citation>
    <scope>NUCLEOTIDE SEQUENCE [LARGE SCALE GENOMIC DNA]</scope>
    <source>
        <strain evidence="2 3">DG-6</strain>
    </source>
</reference>
<evidence type="ECO:0000259" key="1">
    <source>
        <dbReference type="Pfam" id="PF01584"/>
    </source>
</evidence>
<dbReference type="InterPro" id="IPR002545">
    <property type="entry name" value="CheW-lke_dom"/>
</dbReference>
<dbReference type="InterPro" id="IPR036061">
    <property type="entry name" value="CheW-like_dom_sf"/>
</dbReference>
<dbReference type="STRING" id="765420.OSCT_2428"/>
<accession>E1IGH7</accession>
<keyword evidence="3" id="KW-1185">Reference proteome</keyword>